<dbReference type="PROSITE" id="PS50023">
    <property type="entry name" value="LIM_DOMAIN_2"/>
    <property type="match status" value="1"/>
</dbReference>
<comment type="caution">
    <text evidence="7">The sequence shown here is derived from an EMBL/GenBank/DDBJ whole genome shotgun (WGS) entry which is preliminary data.</text>
</comment>
<protein>
    <submittedName>
        <fullName evidence="7">Cysteine-rich protein 2</fullName>
    </submittedName>
</protein>
<name>A0A1D2MEF3_ORCCI</name>
<reference evidence="7 8" key="1">
    <citation type="journal article" date="2016" name="Genome Biol. Evol.">
        <title>Gene Family Evolution Reflects Adaptation to Soil Environmental Stressors in the Genome of the Collembolan Orchesella cincta.</title>
        <authorList>
            <person name="Faddeeva-Vakhrusheva A."/>
            <person name="Derks M.F."/>
            <person name="Anvar S.Y."/>
            <person name="Agamennone V."/>
            <person name="Suring W."/>
            <person name="Smit S."/>
            <person name="van Straalen N.M."/>
            <person name="Roelofs D."/>
        </authorList>
    </citation>
    <scope>NUCLEOTIDE SEQUENCE [LARGE SCALE GENOMIC DNA]</scope>
    <source>
        <tissue evidence="7">Mixed pool</tissue>
    </source>
</reference>
<keyword evidence="1 5" id="KW-0479">Metal-binding</keyword>
<dbReference type="STRING" id="48709.A0A1D2MEF3"/>
<dbReference type="Proteomes" id="UP000094527">
    <property type="component" value="Unassembled WGS sequence"/>
</dbReference>
<evidence type="ECO:0000256" key="5">
    <source>
        <dbReference type="PROSITE-ProRule" id="PRU00125"/>
    </source>
</evidence>
<dbReference type="GO" id="GO:0046872">
    <property type="term" value="F:metal ion binding"/>
    <property type="evidence" value="ECO:0007669"/>
    <property type="project" value="UniProtKB-KW"/>
</dbReference>
<dbReference type="OrthoDB" id="25654at2759"/>
<dbReference type="SUPFAM" id="SSF57716">
    <property type="entry name" value="Glucocorticoid receptor-like (DNA-binding domain)"/>
    <property type="match status" value="2"/>
</dbReference>
<dbReference type="OMA" id="NIPCYSA"/>
<organism evidence="7 8">
    <name type="scientific">Orchesella cincta</name>
    <name type="common">Springtail</name>
    <name type="synonym">Podura cincta</name>
    <dbReference type="NCBI Taxonomy" id="48709"/>
    <lineage>
        <taxon>Eukaryota</taxon>
        <taxon>Metazoa</taxon>
        <taxon>Ecdysozoa</taxon>
        <taxon>Arthropoda</taxon>
        <taxon>Hexapoda</taxon>
        <taxon>Collembola</taxon>
        <taxon>Entomobryomorpha</taxon>
        <taxon>Entomobryoidea</taxon>
        <taxon>Orchesellidae</taxon>
        <taxon>Orchesellinae</taxon>
        <taxon>Orchesella</taxon>
    </lineage>
</organism>
<evidence type="ECO:0000256" key="3">
    <source>
        <dbReference type="ARBA" id="ARBA00022833"/>
    </source>
</evidence>
<evidence type="ECO:0000256" key="4">
    <source>
        <dbReference type="ARBA" id="ARBA00023038"/>
    </source>
</evidence>
<dbReference type="AlphaFoldDB" id="A0A1D2MEF3"/>
<gene>
    <name evidence="7" type="ORF">Ocin01_15292</name>
</gene>
<dbReference type="Pfam" id="PF00412">
    <property type="entry name" value="LIM"/>
    <property type="match status" value="1"/>
</dbReference>
<feature type="domain" description="LIM zinc-binding" evidence="6">
    <location>
        <begin position="2"/>
        <end position="63"/>
    </location>
</feature>
<dbReference type="FunFam" id="2.10.110.10:FF:000025">
    <property type="entry name" value="Cysteine-rich protein 2"/>
    <property type="match status" value="1"/>
</dbReference>
<evidence type="ECO:0000256" key="2">
    <source>
        <dbReference type="ARBA" id="ARBA00022737"/>
    </source>
</evidence>
<dbReference type="PANTHER" id="PTHR46074:SF5">
    <property type="entry name" value="LIM DOMAIN-CONTAINING PROTEIN C"/>
    <property type="match status" value="1"/>
</dbReference>
<dbReference type="SMART" id="SM00132">
    <property type="entry name" value="LIM"/>
    <property type="match status" value="1"/>
</dbReference>
<dbReference type="PANTHER" id="PTHR46074">
    <property type="entry name" value="CYSTEINE-RICH PROTEIN CRIP FAMILY MEMBER"/>
    <property type="match status" value="1"/>
</dbReference>
<dbReference type="InterPro" id="IPR001781">
    <property type="entry name" value="Znf_LIM"/>
</dbReference>
<dbReference type="EMBL" id="LJIJ01001567">
    <property type="protein sequence ID" value="ODM91390.1"/>
    <property type="molecule type" value="Genomic_DNA"/>
</dbReference>
<accession>A0A1D2MEF3</accession>
<dbReference type="Gene3D" id="2.10.110.10">
    <property type="entry name" value="Cysteine Rich Protein"/>
    <property type="match status" value="1"/>
</dbReference>
<proteinExistence type="predicted"/>
<evidence type="ECO:0000313" key="7">
    <source>
        <dbReference type="EMBL" id="ODM91390.1"/>
    </source>
</evidence>
<dbReference type="PROSITE" id="PS00478">
    <property type="entry name" value="LIM_DOMAIN_1"/>
    <property type="match status" value="1"/>
</dbReference>
<keyword evidence="3 5" id="KW-0862">Zinc</keyword>
<evidence type="ECO:0000256" key="1">
    <source>
        <dbReference type="ARBA" id="ARBA00022723"/>
    </source>
</evidence>
<evidence type="ECO:0000313" key="8">
    <source>
        <dbReference type="Proteomes" id="UP000094527"/>
    </source>
</evidence>
<keyword evidence="4 5" id="KW-0440">LIM domain</keyword>
<evidence type="ECO:0000259" key="6">
    <source>
        <dbReference type="PROSITE" id="PS50023"/>
    </source>
</evidence>
<sequence>MPNCPKCTKPVYFAERKSSLGKDWHSSCLRCERCNKTLTPGGHAEHDGKPFCHKPCYAYLFGPTGYGRGGVAESFVYDNTISVDEAATAPPLPTQPQPTPQATN</sequence>
<keyword evidence="8" id="KW-1185">Reference proteome</keyword>
<keyword evidence="2" id="KW-0677">Repeat</keyword>